<organism evidence="3 4">
    <name type="scientific">Acanthoscelides obtectus</name>
    <name type="common">Bean weevil</name>
    <name type="synonym">Bruchus obtectus</name>
    <dbReference type="NCBI Taxonomy" id="200917"/>
    <lineage>
        <taxon>Eukaryota</taxon>
        <taxon>Metazoa</taxon>
        <taxon>Ecdysozoa</taxon>
        <taxon>Arthropoda</taxon>
        <taxon>Hexapoda</taxon>
        <taxon>Insecta</taxon>
        <taxon>Pterygota</taxon>
        <taxon>Neoptera</taxon>
        <taxon>Endopterygota</taxon>
        <taxon>Coleoptera</taxon>
        <taxon>Polyphaga</taxon>
        <taxon>Cucujiformia</taxon>
        <taxon>Chrysomeloidea</taxon>
        <taxon>Chrysomelidae</taxon>
        <taxon>Bruchinae</taxon>
        <taxon>Bruchini</taxon>
        <taxon>Acanthoscelides</taxon>
    </lineage>
</organism>
<protein>
    <recommendedName>
        <fullName evidence="2">MADF domain-containing protein</fullName>
    </recommendedName>
</protein>
<feature type="domain" description="MADF" evidence="2">
    <location>
        <begin position="14"/>
        <end position="104"/>
    </location>
</feature>
<dbReference type="OrthoDB" id="7408914at2759"/>
<gene>
    <name evidence="3" type="ORF">ACAOBT_LOCUS24650</name>
</gene>
<name>A0A9P0LTZ6_ACAOB</name>
<dbReference type="Pfam" id="PF10545">
    <property type="entry name" value="MADF_DNA_bdg"/>
    <property type="match status" value="1"/>
</dbReference>
<reference evidence="3" key="1">
    <citation type="submission" date="2022-03" db="EMBL/GenBank/DDBJ databases">
        <authorList>
            <person name="Sayadi A."/>
        </authorList>
    </citation>
    <scope>NUCLEOTIDE SEQUENCE</scope>
</reference>
<accession>A0A9P0LTZ6</accession>
<keyword evidence="4" id="KW-1185">Reference proteome</keyword>
<sequence>MSASIEWTLGAIEKLIDLYRQKPELWDPKDNTYHIKTKKHDAWTNISLDMGIDVDAVKSKITSLLSSYRREKRKMKKSTGTGKEKDTPKDTLNTEEIYYEENSQDNLQPSVDDTNDQSELQSEKQSTEQSIENVIKSSCQSNGTNTIAKRKIFVYPKENPKRKMVTEDRRLSKAYDIIDSISSEPASSRDECSVYGEHVANKLRKLNERSRAILIHKINNLIFEAEMETFNELHRLAQFSTSLFSSLVKRFCSIESISPAPVKNEIIRILAFFNQCLAKPPL</sequence>
<evidence type="ECO:0000313" key="4">
    <source>
        <dbReference type="Proteomes" id="UP001152888"/>
    </source>
</evidence>
<evidence type="ECO:0000259" key="2">
    <source>
        <dbReference type="PROSITE" id="PS51029"/>
    </source>
</evidence>
<dbReference type="InterPro" id="IPR006578">
    <property type="entry name" value="MADF-dom"/>
</dbReference>
<feature type="region of interest" description="Disordered" evidence="1">
    <location>
        <begin position="70"/>
        <end position="132"/>
    </location>
</feature>
<evidence type="ECO:0000313" key="3">
    <source>
        <dbReference type="EMBL" id="CAH1998888.1"/>
    </source>
</evidence>
<comment type="caution">
    <text evidence="3">The sequence shown here is derived from an EMBL/GenBank/DDBJ whole genome shotgun (WGS) entry which is preliminary data.</text>
</comment>
<dbReference type="PROSITE" id="PS51029">
    <property type="entry name" value="MADF"/>
    <property type="match status" value="1"/>
</dbReference>
<dbReference type="Proteomes" id="UP001152888">
    <property type="component" value="Unassembled WGS sequence"/>
</dbReference>
<dbReference type="EMBL" id="CAKOFQ010007344">
    <property type="protein sequence ID" value="CAH1998888.1"/>
    <property type="molecule type" value="Genomic_DNA"/>
</dbReference>
<proteinExistence type="predicted"/>
<evidence type="ECO:0000256" key="1">
    <source>
        <dbReference type="SAM" id="MobiDB-lite"/>
    </source>
</evidence>
<dbReference type="AlphaFoldDB" id="A0A9P0LTZ6"/>
<dbReference type="PANTHER" id="PTHR21505">
    <property type="entry name" value="MADF DOMAIN-CONTAINING PROTEIN-RELATED"/>
    <property type="match status" value="1"/>
</dbReference>
<dbReference type="SMART" id="SM00595">
    <property type="entry name" value="MADF"/>
    <property type="match status" value="1"/>
</dbReference>
<dbReference type="PANTHER" id="PTHR21505:SF12">
    <property type="entry name" value="MADF DOMAIN-CONTAINING PROTEIN-RELATED"/>
    <property type="match status" value="1"/>
</dbReference>
<feature type="compositionally biased region" description="Polar residues" evidence="1">
    <location>
        <begin position="104"/>
        <end position="120"/>
    </location>
</feature>